<dbReference type="InterPro" id="IPR037523">
    <property type="entry name" value="VOC_core"/>
</dbReference>
<accession>A0A5J5GIB3</accession>
<comment type="caution">
    <text evidence="2">The sequence shown here is derived from an EMBL/GenBank/DDBJ whole genome shotgun (WGS) entry which is preliminary data.</text>
</comment>
<keyword evidence="3" id="KW-1185">Reference proteome</keyword>
<evidence type="ECO:0000313" key="2">
    <source>
        <dbReference type="EMBL" id="KAA9007895.1"/>
    </source>
</evidence>
<gene>
    <name evidence="2" type="ORF">F3S47_10240</name>
</gene>
<dbReference type="Gene3D" id="3.10.180.10">
    <property type="entry name" value="2,3-Dihydroxybiphenyl 1,2-Dioxygenase, domain 1"/>
    <property type="match status" value="1"/>
</dbReference>
<reference evidence="2 3" key="1">
    <citation type="submission" date="2019-09" db="EMBL/GenBank/DDBJ databases">
        <authorList>
            <person name="Park J.-S."/>
            <person name="Choi H.-J."/>
        </authorList>
    </citation>
    <scope>NUCLEOTIDE SEQUENCE [LARGE SCALE GENOMIC DNA]</scope>
    <source>
        <strain evidence="2 3">176SS1-4</strain>
    </source>
</reference>
<dbReference type="AlphaFoldDB" id="A0A5J5GIB3"/>
<dbReference type="Pfam" id="PF00903">
    <property type="entry name" value="Glyoxalase"/>
    <property type="match status" value="1"/>
</dbReference>
<dbReference type="Proteomes" id="UP000326554">
    <property type="component" value="Unassembled WGS sequence"/>
</dbReference>
<dbReference type="InterPro" id="IPR029068">
    <property type="entry name" value="Glyas_Bleomycin-R_OHBP_Dase"/>
</dbReference>
<protein>
    <submittedName>
        <fullName evidence="2">VOC family protein</fullName>
    </submittedName>
</protein>
<sequence length="132" mass="14230">MTIGLVSLVVADYDEAIDFFTGPLGFTLEADEPAVSSRDPSLAKRWVVVRPPGGGAGLVLAKAASAAERARIGDQTGGRVGFFLETDDFDRDHARMSAGGVVFMEEPRDTAYGRVAVFRDVAGNLWDLIQRR</sequence>
<dbReference type="EMBL" id="VYQE01000003">
    <property type="protein sequence ID" value="KAA9007895.1"/>
    <property type="molecule type" value="Genomic_DNA"/>
</dbReference>
<organism evidence="2 3">
    <name type="scientific">Histidinibacterium aquaticum</name>
    <dbReference type="NCBI Taxonomy" id="2613962"/>
    <lineage>
        <taxon>Bacteria</taxon>
        <taxon>Pseudomonadati</taxon>
        <taxon>Pseudomonadota</taxon>
        <taxon>Alphaproteobacteria</taxon>
        <taxon>Rhodobacterales</taxon>
        <taxon>Paracoccaceae</taxon>
        <taxon>Histidinibacterium</taxon>
    </lineage>
</organism>
<dbReference type="RefSeq" id="WP_150445177.1">
    <property type="nucleotide sequence ID" value="NZ_VYQE01000003.1"/>
</dbReference>
<proteinExistence type="predicted"/>
<name>A0A5J5GIB3_9RHOB</name>
<dbReference type="InterPro" id="IPR004360">
    <property type="entry name" value="Glyas_Fos-R_dOase_dom"/>
</dbReference>
<evidence type="ECO:0000313" key="3">
    <source>
        <dbReference type="Proteomes" id="UP000326554"/>
    </source>
</evidence>
<evidence type="ECO:0000259" key="1">
    <source>
        <dbReference type="PROSITE" id="PS51819"/>
    </source>
</evidence>
<dbReference type="SUPFAM" id="SSF54593">
    <property type="entry name" value="Glyoxalase/Bleomycin resistance protein/Dihydroxybiphenyl dioxygenase"/>
    <property type="match status" value="1"/>
</dbReference>
<dbReference type="PANTHER" id="PTHR36437">
    <property type="entry name" value="GLYOXALASE/BLEOMYCIN RESISTANCE PROTEIN/DIOXYGENASE"/>
    <property type="match status" value="1"/>
</dbReference>
<feature type="domain" description="VOC" evidence="1">
    <location>
        <begin position="2"/>
        <end position="131"/>
    </location>
</feature>
<dbReference type="PROSITE" id="PS51819">
    <property type="entry name" value="VOC"/>
    <property type="match status" value="1"/>
</dbReference>
<dbReference type="PANTHER" id="PTHR36437:SF2">
    <property type="entry name" value="GLYOXALASE_BLEOMYCIN RESISTANCE PROTEIN_DIOXYGENASE"/>
    <property type="match status" value="1"/>
</dbReference>